<dbReference type="EMBL" id="JBDODL010002030">
    <property type="protein sequence ID" value="MES1921985.1"/>
    <property type="molecule type" value="Genomic_DNA"/>
</dbReference>
<name>A0ABV2AQN7_9EUKA</name>
<keyword evidence="1" id="KW-1133">Transmembrane helix</keyword>
<evidence type="ECO:0000313" key="3">
    <source>
        <dbReference type="Proteomes" id="UP001439008"/>
    </source>
</evidence>
<keyword evidence="1" id="KW-0812">Transmembrane</keyword>
<feature type="transmembrane region" description="Helical" evidence="1">
    <location>
        <begin position="86"/>
        <end position="108"/>
    </location>
</feature>
<accession>A0ABV2AQN7</accession>
<sequence>MRSLWVNCTDDGVPSVTSIFAYKITQACRHVSIDHGKILSGCKMNGPCVFYCDMFYQSRLGTRYGEEDCIFRGFVHQPSCQAAPTLYVVIIVPIVVVLFVFFLAISFFRRILCFRSLKTRELTETVVLTDSKKKPSAKSSSQQNELFEIID</sequence>
<comment type="caution">
    <text evidence="2">The sequence shown here is derived from an EMBL/GenBank/DDBJ whole genome shotgun (WGS) entry which is preliminary data.</text>
</comment>
<protein>
    <submittedName>
        <fullName evidence="2">Uncharacterized protein</fullName>
    </submittedName>
</protein>
<keyword evidence="3" id="KW-1185">Reference proteome</keyword>
<evidence type="ECO:0000256" key="1">
    <source>
        <dbReference type="SAM" id="Phobius"/>
    </source>
</evidence>
<dbReference type="Proteomes" id="UP001439008">
    <property type="component" value="Unassembled WGS sequence"/>
</dbReference>
<reference evidence="2 3" key="1">
    <citation type="journal article" date="2024" name="BMC Biol.">
        <title>Comparative genomics of Ascetosporea gives new insight into the evolutionary basis for animal parasitism in Rhizaria.</title>
        <authorList>
            <person name="Hiltunen Thoren M."/>
            <person name="Onut-Brannstrom I."/>
            <person name="Alfjorden A."/>
            <person name="Peckova H."/>
            <person name="Swords F."/>
            <person name="Hooper C."/>
            <person name="Holzer A.S."/>
            <person name="Bass D."/>
            <person name="Burki F."/>
        </authorList>
    </citation>
    <scope>NUCLEOTIDE SEQUENCE [LARGE SCALE GENOMIC DNA]</scope>
    <source>
        <strain evidence="2">20-A016</strain>
    </source>
</reference>
<evidence type="ECO:0000313" key="2">
    <source>
        <dbReference type="EMBL" id="MES1921985.1"/>
    </source>
</evidence>
<keyword evidence="1" id="KW-0472">Membrane</keyword>
<gene>
    <name evidence="2" type="ORF">MHBO_003509</name>
</gene>
<proteinExistence type="predicted"/>
<organism evidence="2 3">
    <name type="scientific">Bonamia ostreae</name>
    <dbReference type="NCBI Taxonomy" id="126728"/>
    <lineage>
        <taxon>Eukaryota</taxon>
        <taxon>Sar</taxon>
        <taxon>Rhizaria</taxon>
        <taxon>Endomyxa</taxon>
        <taxon>Ascetosporea</taxon>
        <taxon>Haplosporida</taxon>
        <taxon>Bonamia</taxon>
    </lineage>
</organism>